<dbReference type="Proteomes" id="UP000281553">
    <property type="component" value="Unassembled WGS sequence"/>
</dbReference>
<proteinExistence type="predicted"/>
<dbReference type="InterPro" id="IPR043195">
    <property type="entry name" value="TTC12"/>
</dbReference>
<dbReference type="EMBL" id="UYRU01000840">
    <property type="protein sequence ID" value="VDK30769.1"/>
    <property type="molecule type" value="Genomic_DNA"/>
</dbReference>
<dbReference type="GO" id="GO:0007288">
    <property type="term" value="P:sperm axoneme assembly"/>
    <property type="evidence" value="ECO:0007669"/>
    <property type="project" value="TreeGrafter"/>
</dbReference>
<dbReference type="PANTHER" id="PTHR46540:SF1">
    <property type="entry name" value="TETRATRICOPEPTIDE REPEAT PROTEIN 12"/>
    <property type="match status" value="1"/>
</dbReference>
<dbReference type="GO" id="GO:0070286">
    <property type="term" value="P:axonemal dynein complex assembly"/>
    <property type="evidence" value="ECO:0007669"/>
    <property type="project" value="TreeGrafter"/>
</dbReference>
<sequence>MDKKSKSSASVKLTKEELDGLKKANQIQDIIKNMSSSDKDVAEKAIRDAENMLKEIENDKKKPDPPAAQAPPAPANGQPEFMDVEAFKVAIAADAEERSKRRAKRMAKAEKLKSQANDYFKAGDWENAVNIYTQAIDVCKDWSVLYTNRAQVSLVVFMFPFVNLTLSYSFYAYLRCGKPEKALADCDLALRLLPPEPMRTPTNIGEEADKARSANLMAAKACLHRGKALMVLRRPRDALQAYSDSRAFKACSENPAVTAKPSPNPDQWPNFLREYVAQAQAAIAAENVDSQTEELMQTRIGSLEADTSLSYLLKPSEDNFLRLIAEAACGGRELPQYTSILCQMAKVLSAVTTEAQKSSANDQPPTSDTTPSAGDQTTEVDSKPDDSASAGAGTGDSEVRNGNSRRRRRKGGRHSQRSSPDTAAVSANGELPEVDKDEGVTLEQLQSYFRVKNGFKVLAKQMN</sequence>
<reference evidence="3 4" key="1">
    <citation type="submission" date="2018-11" db="EMBL/GenBank/DDBJ databases">
        <authorList>
            <consortium name="Pathogen Informatics"/>
        </authorList>
    </citation>
    <scope>NUCLEOTIDE SEQUENCE [LARGE SCALE GENOMIC DNA]</scope>
</reference>
<name>A0A3P6P3E4_DIBLA</name>
<dbReference type="GO" id="GO:0005813">
    <property type="term" value="C:centrosome"/>
    <property type="evidence" value="ECO:0007669"/>
    <property type="project" value="TreeGrafter"/>
</dbReference>
<feature type="compositionally biased region" description="Basic residues" evidence="1">
    <location>
        <begin position="403"/>
        <end position="416"/>
    </location>
</feature>
<dbReference type="InterPro" id="IPR019734">
    <property type="entry name" value="TPR_rpt"/>
</dbReference>
<keyword evidence="2" id="KW-1133">Transmembrane helix</keyword>
<organism evidence="3 4">
    <name type="scientific">Dibothriocephalus latus</name>
    <name type="common">Fish tapeworm</name>
    <name type="synonym">Diphyllobothrium latum</name>
    <dbReference type="NCBI Taxonomy" id="60516"/>
    <lineage>
        <taxon>Eukaryota</taxon>
        <taxon>Metazoa</taxon>
        <taxon>Spiralia</taxon>
        <taxon>Lophotrochozoa</taxon>
        <taxon>Platyhelminthes</taxon>
        <taxon>Cestoda</taxon>
        <taxon>Eucestoda</taxon>
        <taxon>Diphyllobothriidea</taxon>
        <taxon>Diphyllobothriidae</taxon>
        <taxon>Dibothriocephalus</taxon>
    </lineage>
</organism>
<evidence type="ECO:0000256" key="2">
    <source>
        <dbReference type="SAM" id="Phobius"/>
    </source>
</evidence>
<keyword evidence="2" id="KW-0472">Membrane</keyword>
<dbReference type="GO" id="GO:0005737">
    <property type="term" value="C:cytoplasm"/>
    <property type="evidence" value="ECO:0007669"/>
    <property type="project" value="TreeGrafter"/>
</dbReference>
<evidence type="ECO:0000256" key="1">
    <source>
        <dbReference type="SAM" id="MobiDB-lite"/>
    </source>
</evidence>
<dbReference type="SUPFAM" id="SSF48452">
    <property type="entry name" value="TPR-like"/>
    <property type="match status" value="1"/>
</dbReference>
<dbReference type="OrthoDB" id="2017782at2759"/>
<dbReference type="InterPro" id="IPR011990">
    <property type="entry name" value="TPR-like_helical_dom_sf"/>
</dbReference>
<feature type="compositionally biased region" description="Polar residues" evidence="1">
    <location>
        <begin position="355"/>
        <end position="379"/>
    </location>
</feature>
<gene>
    <name evidence="3" type="ORF">DILT_LOCUS235</name>
</gene>
<dbReference type="PANTHER" id="PTHR46540">
    <property type="entry name" value="TETRATRICOPEPTIDE REPEAT PROTEIN 12"/>
    <property type="match status" value="1"/>
</dbReference>
<feature type="compositionally biased region" description="Pro residues" evidence="1">
    <location>
        <begin position="65"/>
        <end position="74"/>
    </location>
</feature>
<dbReference type="Gene3D" id="1.25.40.10">
    <property type="entry name" value="Tetratricopeptide repeat domain"/>
    <property type="match status" value="1"/>
</dbReference>
<keyword evidence="4" id="KW-1185">Reference proteome</keyword>
<feature type="non-terminal residue" evidence="3">
    <location>
        <position position="463"/>
    </location>
</feature>
<evidence type="ECO:0000313" key="4">
    <source>
        <dbReference type="Proteomes" id="UP000281553"/>
    </source>
</evidence>
<feature type="region of interest" description="Disordered" evidence="1">
    <location>
        <begin position="355"/>
        <end position="438"/>
    </location>
</feature>
<protein>
    <submittedName>
        <fullName evidence="3">Uncharacterized protein</fullName>
    </submittedName>
</protein>
<dbReference type="AlphaFoldDB" id="A0A3P6P3E4"/>
<accession>A0A3P6P3E4</accession>
<feature type="compositionally biased region" description="Basic and acidic residues" evidence="1">
    <location>
        <begin position="47"/>
        <end position="64"/>
    </location>
</feature>
<keyword evidence="2" id="KW-0812">Transmembrane</keyword>
<evidence type="ECO:0000313" key="3">
    <source>
        <dbReference type="EMBL" id="VDK30769.1"/>
    </source>
</evidence>
<feature type="transmembrane region" description="Helical" evidence="2">
    <location>
        <begin position="152"/>
        <end position="174"/>
    </location>
</feature>
<feature type="region of interest" description="Disordered" evidence="1">
    <location>
        <begin position="47"/>
        <end position="78"/>
    </location>
</feature>
<dbReference type="SMART" id="SM00028">
    <property type="entry name" value="TPR"/>
    <property type="match status" value="3"/>
</dbReference>